<keyword evidence="6" id="KW-0830">Ubiquinone</keyword>
<proteinExistence type="predicted"/>
<evidence type="ECO:0000256" key="1">
    <source>
        <dbReference type="ARBA" id="ARBA00022603"/>
    </source>
</evidence>
<dbReference type="Proteomes" id="UP000011864">
    <property type="component" value="Chromosome"/>
</dbReference>
<dbReference type="SUPFAM" id="SSF53335">
    <property type="entry name" value="S-adenosyl-L-methionine-dependent methyltransferases"/>
    <property type="match status" value="1"/>
</dbReference>
<dbReference type="InterPro" id="IPR013216">
    <property type="entry name" value="Methyltransf_11"/>
</dbReference>
<keyword evidence="7" id="KW-1185">Reference proteome</keyword>
<reference evidence="6 7" key="1">
    <citation type="journal article" date="2013" name="Genome Announc.">
        <title>Complete Genome Sequence of Glaciecola psychrophila Strain 170T.</title>
        <authorList>
            <person name="Yin J."/>
            <person name="Chen J."/>
            <person name="Liu G."/>
            <person name="Yu Y."/>
            <person name="Song L."/>
            <person name="Wang X."/>
            <person name="Qu X."/>
        </authorList>
    </citation>
    <scope>NUCLEOTIDE SEQUENCE [LARGE SCALE GENOMIC DNA]</scope>
    <source>
        <strain evidence="6 7">170</strain>
    </source>
</reference>
<dbReference type="PATRIC" id="fig|1129794.4.peg.3309"/>
<evidence type="ECO:0000259" key="5">
    <source>
        <dbReference type="Pfam" id="PF08241"/>
    </source>
</evidence>
<keyword evidence="1 6" id="KW-0489">Methyltransferase</keyword>
<dbReference type="NCBIfam" id="TIGR01983">
    <property type="entry name" value="UbiG"/>
    <property type="match status" value="1"/>
</dbReference>
<keyword evidence="4" id="KW-0949">S-adenosyl-L-methionine</keyword>
<keyword evidence="2 6" id="KW-0808">Transferase</keyword>
<dbReference type="AlphaFoldDB" id="M4S461"/>
<gene>
    <name evidence="6" type="ORF">C427_3328</name>
</gene>
<dbReference type="InterPro" id="IPR010233">
    <property type="entry name" value="UbiG_MeTrfase"/>
</dbReference>
<dbReference type="GO" id="GO:0061542">
    <property type="term" value="F:3-demethylubiquinol 3-O-methyltransferase activity"/>
    <property type="evidence" value="ECO:0007669"/>
    <property type="project" value="InterPro"/>
</dbReference>
<dbReference type="PANTHER" id="PTHR43464">
    <property type="entry name" value="METHYLTRANSFERASE"/>
    <property type="match status" value="1"/>
</dbReference>
<dbReference type="GO" id="GO:0010420">
    <property type="term" value="F:polyprenyldihydroxybenzoate methyltransferase activity"/>
    <property type="evidence" value="ECO:0007669"/>
    <property type="project" value="InterPro"/>
</dbReference>
<dbReference type="STRING" id="1129794.C427_3328"/>
<keyword evidence="3" id="KW-0831">Ubiquinone biosynthesis</keyword>
<dbReference type="Pfam" id="PF08241">
    <property type="entry name" value="Methyltransf_11"/>
    <property type="match status" value="1"/>
</dbReference>
<dbReference type="InterPro" id="IPR029063">
    <property type="entry name" value="SAM-dependent_MTases_sf"/>
</dbReference>
<protein>
    <submittedName>
        <fullName evidence="6">Ubiquinone biosynthesis O-methyltransferase</fullName>
    </submittedName>
</protein>
<dbReference type="CDD" id="cd02440">
    <property type="entry name" value="AdoMet_MTases"/>
    <property type="match status" value="1"/>
</dbReference>
<dbReference type="PANTHER" id="PTHR43464:SF19">
    <property type="entry name" value="UBIQUINONE BIOSYNTHESIS O-METHYLTRANSFERASE, MITOCHONDRIAL"/>
    <property type="match status" value="1"/>
</dbReference>
<evidence type="ECO:0000256" key="3">
    <source>
        <dbReference type="ARBA" id="ARBA00022688"/>
    </source>
</evidence>
<dbReference type="GO" id="GO:0032259">
    <property type="term" value="P:methylation"/>
    <property type="evidence" value="ECO:0007669"/>
    <property type="project" value="UniProtKB-KW"/>
</dbReference>
<organism evidence="6 7">
    <name type="scientific">Paraglaciecola psychrophila 170</name>
    <dbReference type="NCBI Taxonomy" id="1129794"/>
    <lineage>
        <taxon>Bacteria</taxon>
        <taxon>Pseudomonadati</taxon>
        <taxon>Pseudomonadota</taxon>
        <taxon>Gammaproteobacteria</taxon>
        <taxon>Alteromonadales</taxon>
        <taxon>Alteromonadaceae</taxon>
        <taxon>Paraglaciecola</taxon>
    </lineage>
</organism>
<name>M4S461_9ALTE</name>
<sequence length="200" mass="22658">MANLKSVNIDPKEVAYYEKLAGTWWDIDGPFWPLHKLNALRIDWILGQLKTQNQKQQPLAGLKVLDIGCGGGILSESLAKQGADVTAIDVVDKNIMVAKAHAKQNGLKIDYKLISVEKMVETKQQFDLVFNMEVVEHVVDVSSFIRSCNALVKPQGTQFIASINRNWLVFYHRLFLVQSMSLVYYQKAHITIISWLSQVK</sequence>
<dbReference type="KEGG" id="gps:C427_3328"/>
<feature type="domain" description="Methyltransferase type 11" evidence="5">
    <location>
        <begin position="65"/>
        <end position="158"/>
    </location>
</feature>
<evidence type="ECO:0000256" key="2">
    <source>
        <dbReference type="ARBA" id="ARBA00022679"/>
    </source>
</evidence>
<dbReference type="EMBL" id="CP003837">
    <property type="protein sequence ID" value="AGH45437.1"/>
    <property type="molecule type" value="Genomic_DNA"/>
</dbReference>
<evidence type="ECO:0000256" key="4">
    <source>
        <dbReference type="ARBA" id="ARBA00022691"/>
    </source>
</evidence>
<dbReference type="HOGENOM" id="CLU_042432_5_0_6"/>
<dbReference type="Gene3D" id="3.40.50.150">
    <property type="entry name" value="Vaccinia Virus protein VP39"/>
    <property type="match status" value="1"/>
</dbReference>
<evidence type="ECO:0000313" key="7">
    <source>
        <dbReference type="Proteomes" id="UP000011864"/>
    </source>
</evidence>
<dbReference type="RefSeq" id="WP_015430968.1">
    <property type="nucleotide sequence ID" value="NC_020514.1"/>
</dbReference>
<dbReference type="eggNOG" id="COG2227">
    <property type="taxonomic scope" value="Bacteria"/>
</dbReference>
<accession>M4S461</accession>
<evidence type="ECO:0000313" key="6">
    <source>
        <dbReference type="EMBL" id="AGH45437.1"/>
    </source>
</evidence>